<proteinExistence type="predicted"/>
<organism evidence="2 3">
    <name type="scientific">Roseovarius faecimaris</name>
    <dbReference type="NCBI Taxonomy" id="2494550"/>
    <lineage>
        <taxon>Bacteria</taxon>
        <taxon>Pseudomonadati</taxon>
        <taxon>Pseudomonadota</taxon>
        <taxon>Alphaproteobacteria</taxon>
        <taxon>Rhodobacterales</taxon>
        <taxon>Roseobacteraceae</taxon>
        <taxon>Roseovarius</taxon>
    </lineage>
</organism>
<gene>
    <name evidence="2" type="ORF">EI983_18995</name>
</gene>
<dbReference type="Pfam" id="PF02589">
    <property type="entry name" value="LUD_dom"/>
    <property type="match status" value="1"/>
</dbReference>
<dbReference type="KEGG" id="rom:EI983_18995"/>
<dbReference type="SUPFAM" id="SSF100950">
    <property type="entry name" value="NagB/RpiA/CoA transferase-like"/>
    <property type="match status" value="1"/>
</dbReference>
<dbReference type="Gene3D" id="3.40.50.10420">
    <property type="entry name" value="NagB/RpiA/CoA transferase-like"/>
    <property type="match status" value="1"/>
</dbReference>
<evidence type="ECO:0000313" key="2">
    <source>
        <dbReference type="EMBL" id="QGY00239.1"/>
    </source>
</evidence>
<keyword evidence="3" id="KW-1185">Reference proteome</keyword>
<sequence>MSDARAAIFAAIRAANGPEGDAAGIAAEAQALLEGIDARRPGFTGQSNLDRFIEKATSERVTATVAQVQSLSDVPGAVTAYLEAKSLPRRVAMQPRAVLAGLGWDGFKIHHSPEANEPVAVSIADLAVAETGSVVFRSAADAPVLMNFLPLHHLVVVETGKIRRHLEDVFAEFGADQATQPRNLSIVTGTSGTADIEAKNVRGAHGPRFMHLILVG</sequence>
<dbReference type="InterPro" id="IPR024185">
    <property type="entry name" value="FTHF_cligase-like_sf"/>
</dbReference>
<accession>A0A6I6J639</accession>
<dbReference type="PANTHER" id="PTHR43682:SF1">
    <property type="entry name" value="LACTATE UTILIZATION PROTEIN C"/>
    <property type="match status" value="1"/>
</dbReference>
<dbReference type="RefSeq" id="WP_157708919.1">
    <property type="nucleotide sequence ID" value="NZ_CP034348.1"/>
</dbReference>
<feature type="domain" description="LUD" evidence="1">
    <location>
        <begin position="120"/>
        <end position="215"/>
    </location>
</feature>
<protein>
    <recommendedName>
        <fullName evidence="1">LUD domain-containing protein</fullName>
    </recommendedName>
</protein>
<dbReference type="Proteomes" id="UP000428330">
    <property type="component" value="Chromosome"/>
</dbReference>
<evidence type="ECO:0000259" key="1">
    <source>
        <dbReference type="Pfam" id="PF02589"/>
    </source>
</evidence>
<dbReference type="PANTHER" id="PTHR43682">
    <property type="entry name" value="LACTATE UTILIZATION PROTEIN C"/>
    <property type="match status" value="1"/>
</dbReference>
<dbReference type="InterPro" id="IPR003741">
    <property type="entry name" value="LUD_dom"/>
</dbReference>
<reference evidence="3" key="1">
    <citation type="submission" date="2018-12" db="EMBL/GenBank/DDBJ databases">
        <title>Complete genome sequence of Roseovarius sp. MME-070.</title>
        <authorList>
            <person name="Nam Y.-D."/>
            <person name="Kang J."/>
            <person name="Chung W.-H."/>
            <person name="Park Y.S."/>
        </authorList>
    </citation>
    <scope>NUCLEOTIDE SEQUENCE [LARGE SCALE GENOMIC DNA]</scope>
    <source>
        <strain evidence="3">MME-070</strain>
    </source>
</reference>
<dbReference type="EMBL" id="CP034348">
    <property type="protein sequence ID" value="QGY00239.1"/>
    <property type="molecule type" value="Genomic_DNA"/>
</dbReference>
<dbReference type="OrthoDB" id="9794157at2"/>
<evidence type="ECO:0000313" key="3">
    <source>
        <dbReference type="Proteomes" id="UP000428330"/>
    </source>
</evidence>
<dbReference type="InterPro" id="IPR037171">
    <property type="entry name" value="NagB/RpiA_transferase-like"/>
</dbReference>
<dbReference type="AlphaFoldDB" id="A0A6I6J639"/>
<name>A0A6I6J639_9RHOB</name>